<gene>
    <name evidence="2" type="ORF">ISP19_04085</name>
</gene>
<protein>
    <submittedName>
        <fullName evidence="2">Uncharacterized protein</fullName>
    </submittedName>
</protein>
<comment type="caution">
    <text evidence="2">The sequence shown here is derived from an EMBL/GenBank/DDBJ whole genome shotgun (WGS) entry which is preliminary data.</text>
</comment>
<evidence type="ECO:0000256" key="1">
    <source>
        <dbReference type="SAM" id="SignalP"/>
    </source>
</evidence>
<feature type="signal peptide" evidence="1">
    <location>
        <begin position="1"/>
        <end position="26"/>
    </location>
</feature>
<keyword evidence="3" id="KW-1185">Reference proteome</keyword>
<evidence type="ECO:0000313" key="3">
    <source>
        <dbReference type="Proteomes" id="UP001430149"/>
    </source>
</evidence>
<accession>A0ABS2JZX0</accession>
<dbReference type="PROSITE" id="PS51257">
    <property type="entry name" value="PROKAR_LIPOPROTEIN"/>
    <property type="match status" value="1"/>
</dbReference>
<name>A0ABS2JZX0_9GAMM</name>
<organism evidence="2 3">
    <name type="scientific">Dyella flava</name>
    <dbReference type="NCBI Taxonomy" id="1920170"/>
    <lineage>
        <taxon>Bacteria</taxon>
        <taxon>Pseudomonadati</taxon>
        <taxon>Pseudomonadota</taxon>
        <taxon>Gammaproteobacteria</taxon>
        <taxon>Lysobacterales</taxon>
        <taxon>Rhodanobacteraceae</taxon>
        <taxon>Dyella</taxon>
    </lineage>
</organism>
<sequence length="477" mass="51468">MKRLLPVAQWGIAFALAVLTAGCNTAPVIKGAAKDFVDSGNKLNAATQDLNQQFNANVYALKVIRSTTAEPQAGLGDNETSNGVSKGGKRIAAAHRDDSCDPVMPAPGQSPAPTYVRFWNPWDSSDRKWKDPSFIELGNADADTRDGSPQELPACKRLMQCDAHDPAAAVCRTMCYTKPEVECIQLIRTRAETRISKATKPGSLLPDDPGLAHMSQVLTAKLDLIEMAPREKSSNLALALDLNALSAYLSALGALADDNPKAVMPIADNFAKWQKNIVSGYTSAAGKSLTKTEQKAVTNDTNTGGAADKLIDDVKQAAAQEQDAEKIRILVTQQDNAFFNVISNANSLIYDAIIQNVAIGNEVTNRRLVALREQYISARTDEQRYAARQAFEDALSKLPSCPDDSTPGPRLSCQGQQSKAIQAKFAQLLEVAQSSHDQLVDAIEHPTDKQKLAMAKDTVSEFVTIVGDLVKLYKAIA</sequence>
<dbReference type="Proteomes" id="UP001430149">
    <property type="component" value="Unassembled WGS sequence"/>
</dbReference>
<keyword evidence="1" id="KW-0732">Signal</keyword>
<evidence type="ECO:0000313" key="2">
    <source>
        <dbReference type="EMBL" id="MBM7124547.1"/>
    </source>
</evidence>
<dbReference type="EMBL" id="JADIKE010000027">
    <property type="protein sequence ID" value="MBM7124547.1"/>
    <property type="molecule type" value="Genomic_DNA"/>
</dbReference>
<proteinExistence type="predicted"/>
<dbReference type="RefSeq" id="WP_204680070.1">
    <property type="nucleotide sequence ID" value="NZ_BSNR01000017.1"/>
</dbReference>
<reference evidence="2" key="1">
    <citation type="submission" date="2020-10" db="EMBL/GenBank/DDBJ databases">
        <title>Phylogeny of dyella-like bacteria.</title>
        <authorList>
            <person name="Fu J."/>
        </authorList>
    </citation>
    <scope>NUCLEOTIDE SEQUENCE</scope>
    <source>
        <strain evidence="2">DHOC52</strain>
    </source>
</reference>
<feature type="chain" id="PRO_5045283912" evidence="1">
    <location>
        <begin position="27"/>
        <end position="477"/>
    </location>
</feature>